<feature type="compositionally biased region" description="Basic and acidic residues" evidence="1">
    <location>
        <begin position="313"/>
        <end position="328"/>
    </location>
</feature>
<reference evidence="2" key="1">
    <citation type="journal article" date="2023" name="Mol. Phylogenet. Evol.">
        <title>Genome-scale phylogeny and comparative genomics of the fungal order Sordariales.</title>
        <authorList>
            <person name="Hensen N."/>
            <person name="Bonometti L."/>
            <person name="Westerberg I."/>
            <person name="Brannstrom I.O."/>
            <person name="Guillou S."/>
            <person name="Cros-Aarteil S."/>
            <person name="Calhoun S."/>
            <person name="Haridas S."/>
            <person name="Kuo A."/>
            <person name="Mondo S."/>
            <person name="Pangilinan J."/>
            <person name="Riley R."/>
            <person name="LaButti K."/>
            <person name="Andreopoulos B."/>
            <person name="Lipzen A."/>
            <person name="Chen C."/>
            <person name="Yan M."/>
            <person name="Daum C."/>
            <person name="Ng V."/>
            <person name="Clum A."/>
            <person name="Steindorff A."/>
            <person name="Ohm R.A."/>
            <person name="Martin F."/>
            <person name="Silar P."/>
            <person name="Natvig D.O."/>
            <person name="Lalanne C."/>
            <person name="Gautier V."/>
            <person name="Ament-Velasquez S.L."/>
            <person name="Kruys A."/>
            <person name="Hutchinson M.I."/>
            <person name="Powell A.J."/>
            <person name="Barry K."/>
            <person name="Miller A.N."/>
            <person name="Grigoriev I.V."/>
            <person name="Debuchy R."/>
            <person name="Gladieux P."/>
            <person name="Hiltunen Thoren M."/>
            <person name="Johannesson H."/>
        </authorList>
    </citation>
    <scope>NUCLEOTIDE SEQUENCE</scope>
    <source>
        <strain evidence="2">CBS 731.68</strain>
    </source>
</reference>
<evidence type="ECO:0000313" key="3">
    <source>
        <dbReference type="Proteomes" id="UP001302602"/>
    </source>
</evidence>
<sequence>MTAQHNQNSQPPVAPDASQIFNRIALATAKHERILSTLSKHRTASTFSPTTLTSTGGGFSSLTIRTTPTPSDGTQPPHQAQDRPSRKAQADDADLLYSQPPNAGVGYSPSPSPSAQSSSSGAGAQDKVTMMLRRKVLGRNAARQLAERERQRNGKKRGLAGVGSGGGGESESEEEVGKTALVRSRGNRGNRAKAGEEDGKGKGKKEGGATSSSSTAVAGGGGGGGGGENGLSESGSESKAGEKGNDKGMPRRKKARVEEGEKDDKGDSIAGLAETEKTDVGGDVVMGETGSAVEGQTGGEKKRKRKNKKKQRKAADRKAADAKARAEAGETGTDAED</sequence>
<name>A0AAN6Z2C2_9PEZI</name>
<feature type="compositionally biased region" description="Low complexity" evidence="1">
    <location>
        <begin position="208"/>
        <end position="217"/>
    </location>
</feature>
<feature type="compositionally biased region" description="Basic and acidic residues" evidence="1">
    <location>
        <begin position="256"/>
        <end position="267"/>
    </location>
</feature>
<organism evidence="2 3">
    <name type="scientific">Parathielavia appendiculata</name>
    <dbReference type="NCBI Taxonomy" id="2587402"/>
    <lineage>
        <taxon>Eukaryota</taxon>
        <taxon>Fungi</taxon>
        <taxon>Dikarya</taxon>
        <taxon>Ascomycota</taxon>
        <taxon>Pezizomycotina</taxon>
        <taxon>Sordariomycetes</taxon>
        <taxon>Sordariomycetidae</taxon>
        <taxon>Sordariales</taxon>
        <taxon>Chaetomiaceae</taxon>
        <taxon>Parathielavia</taxon>
    </lineage>
</organism>
<feature type="compositionally biased region" description="Basic and acidic residues" evidence="1">
    <location>
        <begin position="80"/>
        <end position="90"/>
    </location>
</feature>
<feature type="compositionally biased region" description="Gly residues" evidence="1">
    <location>
        <begin position="160"/>
        <end position="169"/>
    </location>
</feature>
<feature type="compositionally biased region" description="Gly residues" evidence="1">
    <location>
        <begin position="218"/>
        <end position="229"/>
    </location>
</feature>
<keyword evidence="3" id="KW-1185">Reference proteome</keyword>
<feature type="compositionally biased region" description="Basic and acidic residues" evidence="1">
    <location>
        <begin position="193"/>
        <end position="207"/>
    </location>
</feature>
<feature type="compositionally biased region" description="Low complexity" evidence="1">
    <location>
        <begin position="113"/>
        <end position="125"/>
    </location>
</feature>
<evidence type="ECO:0000313" key="2">
    <source>
        <dbReference type="EMBL" id="KAK4122751.1"/>
    </source>
</evidence>
<feature type="region of interest" description="Disordered" evidence="1">
    <location>
        <begin position="38"/>
        <end position="337"/>
    </location>
</feature>
<feature type="compositionally biased region" description="Basic residues" evidence="1">
    <location>
        <begin position="301"/>
        <end position="312"/>
    </location>
</feature>
<dbReference type="RefSeq" id="XP_062646522.1">
    <property type="nucleotide sequence ID" value="XM_062793130.1"/>
</dbReference>
<dbReference type="EMBL" id="MU853230">
    <property type="protein sequence ID" value="KAK4122751.1"/>
    <property type="molecule type" value="Genomic_DNA"/>
</dbReference>
<evidence type="ECO:0000256" key="1">
    <source>
        <dbReference type="SAM" id="MobiDB-lite"/>
    </source>
</evidence>
<dbReference type="GeneID" id="87829899"/>
<gene>
    <name evidence="2" type="ORF">N657DRAFT_646491</name>
</gene>
<reference evidence="2" key="2">
    <citation type="submission" date="2023-05" db="EMBL/GenBank/DDBJ databases">
        <authorList>
            <consortium name="Lawrence Berkeley National Laboratory"/>
            <person name="Steindorff A."/>
            <person name="Hensen N."/>
            <person name="Bonometti L."/>
            <person name="Westerberg I."/>
            <person name="Brannstrom I.O."/>
            <person name="Guillou S."/>
            <person name="Cros-Aarteil S."/>
            <person name="Calhoun S."/>
            <person name="Haridas S."/>
            <person name="Kuo A."/>
            <person name="Mondo S."/>
            <person name="Pangilinan J."/>
            <person name="Riley R."/>
            <person name="Labutti K."/>
            <person name="Andreopoulos B."/>
            <person name="Lipzen A."/>
            <person name="Chen C."/>
            <person name="Yanf M."/>
            <person name="Daum C."/>
            <person name="Ng V."/>
            <person name="Clum A."/>
            <person name="Ohm R."/>
            <person name="Martin F."/>
            <person name="Silar P."/>
            <person name="Natvig D."/>
            <person name="Lalanne C."/>
            <person name="Gautier V."/>
            <person name="Ament-Velasquez S.L."/>
            <person name="Kruys A."/>
            <person name="Hutchinson M.I."/>
            <person name="Powell A.J."/>
            <person name="Barry K."/>
            <person name="Miller A.N."/>
            <person name="Grigoriev I.V."/>
            <person name="Debuchy R."/>
            <person name="Gladieux P."/>
            <person name="Thoren M.H."/>
            <person name="Johannesson H."/>
        </authorList>
    </citation>
    <scope>NUCLEOTIDE SEQUENCE</scope>
    <source>
        <strain evidence="2">CBS 731.68</strain>
    </source>
</reference>
<dbReference type="Proteomes" id="UP001302602">
    <property type="component" value="Unassembled WGS sequence"/>
</dbReference>
<feature type="compositionally biased region" description="Low complexity" evidence="1">
    <location>
        <begin position="45"/>
        <end position="54"/>
    </location>
</feature>
<dbReference type="AlphaFoldDB" id="A0AAN6Z2C2"/>
<accession>A0AAN6Z2C2</accession>
<feature type="compositionally biased region" description="Basic and acidic residues" evidence="1">
    <location>
        <begin position="239"/>
        <end position="249"/>
    </location>
</feature>
<comment type="caution">
    <text evidence="2">The sequence shown here is derived from an EMBL/GenBank/DDBJ whole genome shotgun (WGS) entry which is preliminary data.</text>
</comment>
<protein>
    <submittedName>
        <fullName evidence="2">Uncharacterized protein</fullName>
    </submittedName>
</protein>
<proteinExistence type="predicted"/>
<feature type="compositionally biased region" description="Polar residues" evidence="1">
    <location>
        <begin position="64"/>
        <end position="78"/>
    </location>
</feature>